<sequence length="94" mass="10545">MTENPFNHELSEESTERLSEGQIPLVTACQEDQWPMDADNLIVGYVVSSRSPQLTSGMSVCKSEHLIIERRAIWVETALRGQSVDPTFTSCKMT</sequence>
<keyword evidence="2" id="KW-1185">Reference proteome</keyword>
<evidence type="ECO:0000313" key="1">
    <source>
        <dbReference type="EMBL" id="KAJ5493115.1"/>
    </source>
</evidence>
<reference evidence="1" key="2">
    <citation type="journal article" date="2023" name="IMA Fungus">
        <title>Comparative genomic study of the Penicillium genus elucidates a diverse pangenome and 15 lateral gene transfer events.</title>
        <authorList>
            <person name="Petersen C."/>
            <person name="Sorensen T."/>
            <person name="Nielsen M.R."/>
            <person name="Sondergaard T.E."/>
            <person name="Sorensen J.L."/>
            <person name="Fitzpatrick D.A."/>
            <person name="Frisvad J.C."/>
            <person name="Nielsen K.L."/>
        </authorList>
    </citation>
    <scope>NUCLEOTIDE SEQUENCE</scope>
    <source>
        <strain evidence="1">IBT 30728</strain>
    </source>
</reference>
<accession>A0A9W9XIE9</accession>
<dbReference type="RefSeq" id="XP_056793495.1">
    <property type="nucleotide sequence ID" value="XM_056931464.1"/>
</dbReference>
<dbReference type="GeneID" id="81621713"/>
<dbReference type="AlphaFoldDB" id="A0A9W9XIE9"/>
<organism evidence="1 2">
    <name type="scientific">Penicillium diatomitis</name>
    <dbReference type="NCBI Taxonomy" id="2819901"/>
    <lineage>
        <taxon>Eukaryota</taxon>
        <taxon>Fungi</taxon>
        <taxon>Dikarya</taxon>
        <taxon>Ascomycota</taxon>
        <taxon>Pezizomycotina</taxon>
        <taxon>Eurotiomycetes</taxon>
        <taxon>Eurotiomycetidae</taxon>
        <taxon>Eurotiales</taxon>
        <taxon>Aspergillaceae</taxon>
        <taxon>Penicillium</taxon>
    </lineage>
</organism>
<dbReference type="EMBL" id="JAPWDQ010000002">
    <property type="protein sequence ID" value="KAJ5493115.1"/>
    <property type="molecule type" value="Genomic_DNA"/>
</dbReference>
<reference evidence="1" key="1">
    <citation type="submission" date="2022-12" db="EMBL/GenBank/DDBJ databases">
        <authorList>
            <person name="Petersen C."/>
        </authorList>
    </citation>
    <scope>NUCLEOTIDE SEQUENCE</scope>
    <source>
        <strain evidence="1">IBT 30728</strain>
    </source>
</reference>
<dbReference type="Proteomes" id="UP001148312">
    <property type="component" value="Unassembled WGS sequence"/>
</dbReference>
<proteinExistence type="predicted"/>
<comment type="caution">
    <text evidence="1">The sequence shown here is derived from an EMBL/GenBank/DDBJ whole genome shotgun (WGS) entry which is preliminary data.</text>
</comment>
<protein>
    <submittedName>
        <fullName evidence="1">Uncharacterized protein</fullName>
    </submittedName>
</protein>
<name>A0A9W9XIE9_9EURO</name>
<gene>
    <name evidence="1" type="ORF">N7539_001861</name>
</gene>
<evidence type="ECO:0000313" key="2">
    <source>
        <dbReference type="Proteomes" id="UP001148312"/>
    </source>
</evidence>